<reference evidence="1" key="1">
    <citation type="submission" date="2021-07" db="EMBL/GenBank/DDBJ databases">
        <title>Genome Resource of American Ginseng Black Spot Pathogen Alternaria panax.</title>
        <authorList>
            <person name="Qiu C."/>
            <person name="Wang W."/>
            <person name="Liu Z."/>
        </authorList>
    </citation>
    <scope>NUCLEOTIDE SEQUENCE</scope>
    <source>
        <strain evidence="1">BNCC115425</strain>
    </source>
</reference>
<comment type="caution">
    <text evidence="1">The sequence shown here is derived from an EMBL/GenBank/DDBJ whole genome shotgun (WGS) entry which is preliminary data.</text>
</comment>
<keyword evidence="2" id="KW-1185">Reference proteome</keyword>
<organism evidence="1 2">
    <name type="scientific">Alternaria panax</name>
    <dbReference type="NCBI Taxonomy" id="48097"/>
    <lineage>
        <taxon>Eukaryota</taxon>
        <taxon>Fungi</taxon>
        <taxon>Dikarya</taxon>
        <taxon>Ascomycota</taxon>
        <taxon>Pezizomycotina</taxon>
        <taxon>Dothideomycetes</taxon>
        <taxon>Pleosporomycetidae</taxon>
        <taxon>Pleosporales</taxon>
        <taxon>Pleosporineae</taxon>
        <taxon>Pleosporaceae</taxon>
        <taxon>Alternaria</taxon>
        <taxon>Alternaria sect. Panax</taxon>
    </lineage>
</organism>
<evidence type="ECO:0000313" key="2">
    <source>
        <dbReference type="Proteomes" id="UP001199106"/>
    </source>
</evidence>
<dbReference type="EMBL" id="JAANER010000009">
    <property type="protein sequence ID" value="KAG9186293.1"/>
    <property type="molecule type" value="Genomic_DNA"/>
</dbReference>
<accession>A0AAD4FAD3</accession>
<name>A0AAD4FAD3_9PLEO</name>
<proteinExistence type="predicted"/>
<protein>
    <submittedName>
        <fullName evidence="1">Uncharacterized protein</fullName>
    </submittedName>
</protein>
<gene>
    <name evidence="1" type="ORF">G6011_02849</name>
</gene>
<sequence length="92" mass="10076">MSTVKGIAVPALMFDSVSIVLVEASWGTISLAQEGTLSGTLAFPVAQHKAELGTKHVTAVTIFRKNNDDPNDNDPYVYMLYRIEDIEEMDTS</sequence>
<evidence type="ECO:0000313" key="1">
    <source>
        <dbReference type="EMBL" id="KAG9186293.1"/>
    </source>
</evidence>
<dbReference type="Proteomes" id="UP001199106">
    <property type="component" value="Unassembled WGS sequence"/>
</dbReference>
<dbReference type="AlphaFoldDB" id="A0AAD4FAD3"/>